<proteinExistence type="predicted"/>
<evidence type="ECO:0000313" key="4">
    <source>
        <dbReference type="Proteomes" id="UP000238589"/>
    </source>
</evidence>
<dbReference type="OrthoDB" id="9767552at2"/>
<comment type="caution">
    <text evidence="3">The sequence shown here is derived from an EMBL/GenBank/DDBJ whole genome shotgun (WGS) entry which is preliminary data.</text>
</comment>
<dbReference type="Proteomes" id="UP000238589">
    <property type="component" value="Unassembled WGS sequence"/>
</dbReference>
<sequence>MTAQRFLIVRTSAIGDVVFASALPAALRRTYPDAHIAWMVEPGIHELLLADPDIDEVIVWPKADWKKLWQSGQYQELARQFLAFRSALRARRFDVALDLQGLFKSGLLAWLSGARRRVGLGSKEGSQWLMTEKLPRAGDKRRLGSEYRFLAEQLGLEVGDFLPRLHVGQQAQERVASLLEQHGLGKGRYAVLAPFTTRPQKHWFEDNWRALISRLQASTGLVPVILGGPADVEAAQRIAAGAPGIVNLAGQTRLPEAAALVSQAGLLIGVDTGLTHMGAAFATPTVALFGSTCPYLETGRANARVIWLGLECSPCRRHPTCGGAFQCLREITAERVLETATQLLSTNAIKA</sequence>
<name>A0A2S9K8I2_9BURK</name>
<gene>
    <name evidence="3" type="ORF">C6P64_02535</name>
</gene>
<dbReference type="RefSeq" id="WP_105747026.1">
    <property type="nucleotide sequence ID" value="NZ_PVLQ01000010.1"/>
</dbReference>
<dbReference type="SUPFAM" id="SSF53756">
    <property type="entry name" value="UDP-Glycosyltransferase/glycogen phosphorylase"/>
    <property type="match status" value="1"/>
</dbReference>
<evidence type="ECO:0000256" key="2">
    <source>
        <dbReference type="ARBA" id="ARBA00022679"/>
    </source>
</evidence>
<dbReference type="PANTHER" id="PTHR30160">
    <property type="entry name" value="TETRAACYLDISACCHARIDE 4'-KINASE-RELATED"/>
    <property type="match status" value="1"/>
</dbReference>
<dbReference type="Pfam" id="PF01075">
    <property type="entry name" value="Glyco_transf_9"/>
    <property type="match status" value="1"/>
</dbReference>
<dbReference type="InterPro" id="IPR051199">
    <property type="entry name" value="LPS_LOS_Heptosyltrfase"/>
</dbReference>
<dbReference type="GO" id="GO:0005829">
    <property type="term" value="C:cytosol"/>
    <property type="evidence" value="ECO:0007669"/>
    <property type="project" value="TreeGrafter"/>
</dbReference>
<dbReference type="GO" id="GO:0009244">
    <property type="term" value="P:lipopolysaccharide core region biosynthetic process"/>
    <property type="evidence" value="ECO:0007669"/>
    <property type="project" value="TreeGrafter"/>
</dbReference>
<evidence type="ECO:0000313" key="3">
    <source>
        <dbReference type="EMBL" id="PRD66724.1"/>
    </source>
</evidence>
<dbReference type="GO" id="GO:0008713">
    <property type="term" value="F:ADP-heptose-lipopolysaccharide heptosyltransferase activity"/>
    <property type="evidence" value="ECO:0007669"/>
    <property type="project" value="TreeGrafter"/>
</dbReference>
<dbReference type="AlphaFoldDB" id="A0A2S9K8I2"/>
<dbReference type="CDD" id="cd03789">
    <property type="entry name" value="GT9_LPS_heptosyltransferase"/>
    <property type="match status" value="1"/>
</dbReference>
<organism evidence="3 4">
    <name type="scientific">Malikia granosa</name>
    <dbReference type="NCBI Taxonomy" id="263067"/>
    <lineage>
        <taxon>Bacteria</taxon>
        <taxon>Pseudomonadati</taxon>
        <taxon>Pseudomonadota</taxon>
        <taxon>Betaproteobacteria</taxon>
        <taxon>Burkholderiales</taxon>
        <taxon>Comamonadaceae</taxon>
        <taxon>Malikia</taxon>
    </lineage>
</organism>
<keyword evidence="1" id="KW-0328">Glycosyltransferase</keyword>
<reference evidence="3 4" key="1">
    <citation type="submission" date="2018-03" db="EMBL/GenBank/DDBJ databases">
        <title>Comparative genomics illustrates the genes involved in a hyperalkaliphilic mechanisms of Serpentinomonas isolated from highly-alkaline calcium-rich serpentinized springs.</title>
        <authorList>
            <person name="Suzuki S."/>
            <person name="Ishii S."/>
            <person name="Walworth N."/>
            <person name="Bird L."/>
            <person name="Kuenen J.G."/>
            <person name="Nealson K.H."/>
        </authorList>
    </citation>
    <scope>NUCLEOTIDE SEQUENCE [LARGE SCALE GENOMIC DNA]</scope>
    <source>
        <strain evidence="3 4">P1</strain>
    </source>
</reference>
<accession>A0A2S9K8I2</accession>
<protein>
    <submittedName>
        <fullName evidence="3">Lipopolysaccharide heptosyltransferase</fullName>
    </submittedName>
</protein>
<dbReference type="InterPro" id="IPR002201">
    <property type="entry name" value="Glyco_trans_9"/>
</dbReference>
<keyword evidence="2 3" id="KW-0808">Transferase</keyword>
<dbReference type="Gene3D" id="3.40.50.2000">
    <property type="entry name" value="Glycogen Phosphorylase B"/>
    <property type="match status" value="2"/>
</dbReference>
<evidence type="ECO:0000256" key="1">
    <source>
        <dbReference type="ARBA" id="ARBA00022676"/>
    </source>
</evidence>
<dbReference type="EMBL" id="PVLQ01000010">
    <property type="protein sequence ID" value="PRD66724.1"/>
    <property type="molecule type" value="Genomic_DNA"/>
</dbReference>
<dbReference type="PANTHER" id="PTHR30160:SF1">
    <property type="entry name" value="LIPOPOLYSACCHARIDE 1,2-N-ACETYLGLUCOSAMINETRANSFERASE-RELATED"/>
    <property type="match status" value="1"/>
</dbReference>
<keyword evidence="4" id="KW-1185">Reference proteome</keyword>